<dbReference type="SUPFAM" id="SSF52058">
    <property type="entry name" value="L domain-like"/>
    <property type="match status" value="1"/>
</dbReference>
<reference evidence="2 3" key="1">
    <citation type="submission" date="2016-10" db="EMBL/GenBank/DDBJ databases">
        <authorList>
            <person name="de Groot N.N."/>
        </authorList>
    </citation>
    <scope>NUCLEOTIDE SEQUENCE [LARGE SCALE GENOMIC DNA]</scope>
    <source>
        <strain evidence="2 3">CGMCC 1.5012</strain>
    </source>
</reference>
<dbReference type="STRING" id="258515.SAMN05192585_1334"/>
<dbReference type="Gene3D" id="2.60.40.1080">
    <property type="match status" value="13"/>
</dbReference>
<dbReference type="InterPro" id="IPR003343">
    <property type="entry name" value="Big_2"/>
</dbReference>
<dbReference type="InterPro" id="IPR013783">
    <property type="entry name" value="Ig-like_fold"/>
</dbReference>
<feature type="domain" description="BIG2" evidence="1">
    <location>
        <begin position="1194"/>
        <end position="1269"/>
    </location>
</feature>
<organism evidence="2 3">
    <name type="scientific">Acetanaerobacterium elongatum</name>
    <dbReference type="NCBI Taxonomy" id="258515"/>
    <lineage>
        <taxon>Bacteria</taxon>
        <taxon>Bacillati</taxon>
        <taxon>Bacillota</taxon>
        <taxon>Clostridia</taxon>
        <taxon>Eubacteriales</taxon>
        <taxon>Oscillospiraceae</taxon>
        <taxon>Acetanaerobacterium</taxon>
    </lineage>
</organism>
<dbReference type="PROSITE" id="PS51257">
    <property type="entry name" value="PROKAR_LIPOPROTEIN"/>
    <property type="match status" value="1"/>
</dbReference>
<dbReference type="InterPro" id="IPR015919">
    <property type="entry name" value="Cadherin-like_sf"/>
</dbReference>
<dbReference type="Gene3D" id="2.60.40.2810">
    <property type="match status" value="2"/>
</dbReference>
<feature type="domain" description="BIG2" evidence="1">
    <location>
        <begin position="1459"/>
        <end position="1541"/>
    </location>
</feature>
<dbReference type="InterPro" id="IPR008964">
    <property type="entry name" value="Invasin/intimin_cell_adhesion"/>
</dbReference>
<dbReference type="InterPro" id="IPR045197">
    <property type="entry name" value="NUP210-like"/>
</dbReference>
<dbReference type="EMBL" id="FNID01000033">
    <property type="protein sequence ID" value="SDN80740.1"/>
    <property type="molecule type" value="Genomic_DNA"/>
</dbReference>
<dbReference type="Pfam" id="PF17963">
    <property type="entry name" value="Big_9"/>
    <property type="match status" value="5"/>
</dbReference>
<dbReference type="SMART" id="SM00635">
    <property type="entry name" value="BID_2"/>
    <property type="match status" value="13"/>
</dbReference>
<dbReference type="Gene3D" id="2.60.40.3440">
    <property type="match status" value="2"/>
</dbReference>
<proteinExistence type="predicted"/>
<name>A0A1H0EEI9_9FIRM</name>
<feature type="domain" description="BIG2" evidence="1">
    <location>
        <begin position="1745"/>
        <end position="1821"/>
    </location>
</feature>
<feature type="domain" description="BIG2" evidence="1">
    <location>
        <begin position="1100"/>
        <end position="1182"/>
    </location>
</feature>
<dbReference type="SUPFAM" id="SSF49373">
    <property type="entry name" value="Invasin/intimin cell-adhesion fragments"/>
    <property type="match status" value="10"/>
</dbReference>
<dbReference type="OrthoDB" id="1816394at2"/>
<dbReference type="Gene3D" id="3.80.10.10">
    <property type="entry name" value="Ribonuclease Inhibitor"/>
    <property type="match status" value="1"/>
</dbReference>
<dbReference type="Pfam" id="PF02368">
    <property type="entry name" value="Big_2"/>
    <property type="match status" value="10"/>
</dbReference>
<feature type="domain" description="BIG2" evidence="1">
    <location>
        <begin position="2226"/>
        <end position="2306"/>
    </location>
</feature>
<feature type="domain" description="BIG2" evidence="1">
    <location>
        <begin position="1365"/>
        <end position="1443"/>
    </location>
</feature>
<feature type="domain" description="BIG2" evidence="1">
    <location>
        <begin position="2118"/>
        <end position="2197"/>
    </location>
</feature>
<dbReference type="NCBIfam" id="NF012211">
    <property type="entry name" value="tand_rpt_95"/>
    <property type="match status" value="3"/>
</dbReference>
<dbReference type="InterPro" id="IPR032675">
    <property type="entry name" value="LRR_dom_sf"/>
</dbReference>
<dbReference type="PANTHER" id="PTHR23019">
    <property type="entry name" value="NUCLEAR PORE MEMBRANE GLYCOPROTEIN GP210-RELATED"/>
    <property type="match status" value="1"/>
</dbReference>
<feature type="domain" description="BIG2" evidence="1">
    <location>
        <begin position="1547"/>
        <end position="1633"/>
    </location>
</feature>
<dbReference type="GO" id="GO:0005509">
    <property type="term" value="F:calcium ion binding"/>
    <property type="evidence" value="ECO:0007669"/>
    <property type="project" value="InterPro"/>
</dbReference>
<sequence length="2633" mass="272236">MSQKSYYRLLSFIVSMAVTLSCFTGLTPMLVYAQSDATAGDSTNLVGESTATGESEIALGGAGTSYSIIDSDGNTTVNGDYVLIINDSKTDNETTGSLLPLAGYQTTLDEVPTGGELPESYPIDYHPTLGEITGDVTTGGEVNTDYALGTTKVLKVDTSLGSNNYGDFHAKVAYVGTHCVVWVHDGTADTFKSNYNTVSPTNAKALADEFDSKYDSMITNFGTYMDTDGSGKVSLLVHDILDGFSGSGGYVAGYFTAADLVGIYSNSSGNNMPMVHIDTYPAMGTNYLSFDPSRVYSTAVHEFQHMINYSTGYGQNRSPYKYSQDTFINEMLSMAAEEMLYQDEKTSRLYGIYNSSTYGPYIANGHSLTQWSSSNSLPNYSLSYLLGQYLVAQTGSYSIFSDIVRSTYTDEQAITSALASGTSPLKGMSFENIHMNFRAALALNEASGLNSFAGSSILTTDTINKNLYTNISSSASTATLTPGGAILLKNVPSGTVTLSSAGKGADVKYYGIKAGSPVVNAAPVAQNSSTSTNKNTSVSGAVTATDANSDTLTYSVVANPSHGSVTMQTTGSYNYTPNTGYSGSDSFTFKANDGSLDSNIATVIITINAPPIAQDSNFTVKPGATLNGTVTATDDDGDTLTYSVVTKPSGLALSSNGAFTYTAPATCGNTSFTFRAYDGKVYSNTATVNIKINNPPVTSDVSVVTSKGKPVTGAFQATDKDNDPLTYKWVQTPLHGDISLFNLNGNAFYTYTPQADYVGTDSFTYTANDGKNDSNTATVTIEIKEAPLGITYTVSDTGVTITGFNVPSSFDGELTIPSTIEGKNVTTIADEAFKACSRLVNVKLPGTVSRIGEGAFLNCTNLSNILIPSSVTSIASSAFSGCAKVKIFGVSGSPAESYALSSSIPFTAITAGVNTAPVVQDIAVDVIAGGSVVLPLNGFDAEGDTLTMTKVSGPAHGNYIVSNKVHTYMASTYTGTDTITYKANDGQADSNEATVTIRVHAANNSKPTVTNVTKQVNTGAVLEDIVTATDANGDELTFSVVTSPAHGLLFMQPNGRFTYTPTAGYTGSDSFTFKANDGLVDSNIATVTIAVNPLPVTSLTLNTQALNLSTPTIAAGITPKYETSDTLIATVNADATIQGVTWSSSNPLVATVDSNGLVTAKSKGAATITAVSKGKMADQITVVKASCAVTVKQTATSVTIPNVAVKKGMMVNVVATVLPSAADYKTGTWKSDDEAVATVAADGTITGVKGGSTNIRFITEEGAVGTATVTVLSAVTGITLTGMPAESVKTQKGDSFTLTPVIAPDDANNKSVTWASSNPNIAAVDGNGKVIALTAGTTVITATTVGKNEQGKTLSASYTLNVVTDSIGITLNSTGETLAKGSTFTLVPTITPADATDKSVTWSVTKLDGSKWTDANAAVTVDSKGKVTATGLSDTNKAMVWAETASGKKAGCVFNIVVPVEGVTITGEGVLSGKAAIKTTDTLQLTANVAPFNADNKAVTWSSSNLKVATVDSTGKVTPKAKGTAVITVTTGDKGKKASVTVNVTELVTGITLNTSSIELVKGKSYTLTAAVDPVTASNKALEWTLDTSKGTAAGITVVNGKVTADAKTAAITGTVQVVATAKDGSGVSAGCTIALIDDALTSLKFNNPVTILYANSKPEQQTAAPSSAEYALLARTVSMDKENVKEDKPYDTGKVVWKTSNAGVATVNNAGKVTAVGKGSATITAAATDGSGKTASTTVTVKKLVDKITLGTSELTLAQGKSAALTATVSPNDANAKALTWASSDTAIATVTNGRITAKAPGKVTITVNATDITDAKLAATAQAAVTVMAIPNLVTVTGSDKLNIGNSEIYKATVALKTNSDTAAFSQTVLWSSSNTKVATVNKTTGEVTAVGKGNATITATTTDGSNIKGTKTITVNVPVNNISLNKSELYLTKGGSETLKVIFNPVNASNTKVTWSMKAGGDPDITGDISGKTGKVSVSKSSTALNGDSATIVATSEDGSKIAECKVTVVDIRVTGVKLDKTSCDFTGDASGSLASAGTQQLTATVAPATAYNKNVTWSSSNTAIAEVDNDGLVTPKGFGTAKITATTADGQKTAVCAVNVYPVGKTETLSAVTSSKMIELASAGESATTSCDVQVKNKAGAIQNAGLFTYTSSNIKVATVDASGKVTATQNGVAGSTVITAALTGDPLKRKVTFTVIVVPKQVKTIDVSYSLPNAGGTGSTPYTNADIQLLFAPGQRIELSAVQTAADGTPVTVKPNWSSSNSNIASIVALDNTRALVTIKKAGTVSITVQANDKFKTSRTIKLTVYDFTPVLNGKITVNKKSIVDDFGYTSNSFGLTLLSGTGITAVDTDTVKLGNAYLPKNLFTVQSSGESWVAKADKTLKPGTYTVKVLVTVKDNALGGPISTVTGTDTIQVPVTLTVNIIDAKPVVKVTSTLKVNLFYKNERYPIAITASSASSAEQVTDIALENNKAASFTSNFAVEKDGGVWYLKRSTNAYNSAGTSGYVVVTLKNYTDPIRVPVTVTTFVEKPTLTAQNIVYNGTTKSFGFMVFNKKANARLTGFTAALDSTYSANNQFSGVAVADNSLSVTFKDTVDVKKGTTYTARLNISDDSEWTAPVSTSVSLPVPKS</sequence>
<dbReference type="SUPFAM" id="SSF49313">
    <property type="entry name" value="Cadherin-like"/>
    <property type="match status" value="2"/>
</dbReference>
<dbReference type="Gene3D" id="2.60.40.10">
    <property type="entry name" value="Immunoglobulins"/>
    <property type="match status" value="1"/>
</dbReference>
<dbReference type="Proteomes" id="UP000199182">
    <property type="component" value="Unassembled WGS sequence"/>
</dbReference>
<feature type="domain" description="BIG2" evidence="1">
    <location>
        <begin position="1921"/>
        <end position="2009"/>
    </location>
</feature>
<keyword evidence="3" id="KW-1185">Reference proteome</keyword>
<evidence type="ECO:0000259" key="1">
    <source>
        <dbReference type="SMART" id="SM00635"/>
    </source>
</evidence>
<gene>
    <name evidence="2" type="ORF">SAMN05192585_1334</name>
</gene>
<dbReference type="PANTHER" id="PTHR23019:SF0">
    <property type="entry name" value="NUCLEAR PORE MEMBRANE GLYCOPROTEIN 210"/>
    <property type="match status" value="1"/>
</dbReference>
<feature type="domain" description="BIG2" evidence="1">
    <location>
        <begin position="2023"/>
        <end position="2101"/>
    </location>
</feature>
<feature type="domain" description="BIG2" evidence="1">
    <location>
        <begin position="1274"/>
        <end position="1354"/>
    </location>
</feature>
<feature type="domain" description="BIG2" evidence="1">
    <location>
        <begin position="1832"/>
        <end position="1914"/>
    </location>
</feature>
<evidence type="ECO:0000313" key="3">
    <source>
        <dbReference type="Proteomes" id="UP000199182"/>
    </source>
</evidence>
<feature type="domain" description="BIG2" evidence="1">
    <location>
        <begin position="1658"/>
        <end position="1738"/>
    </location>
</feature>
<accession>A0A1H0EEI9</accession>
<dbReference type="Pfam" id="PF13306">
    <property type="entry name" value="LRR_5"/>
    <property type="match status" value="1"/>
</dbReference>
<evidence type="ECO:0000313" key="2">
    <source>
        <dbReference type="EMBL" id="SDN80740.1"/>
    </source>
</evidence>
<dbReference type="InterPro" id="IPR026906">
    <property type="entry name" value="LRR_5"/>
</dbReference>
<dbReference type="GO" id="GO:0016020">
    <property type="term" value="C:membrane"/>
    <property type="evidence" value="ECO:0007669"/>
    <property type="project" value="InterPro"/>
</dbReference>
<protein>
    <submittedName>
        <fullName evidence="2">Ig-like domain (Group 2)</fullName>
    </submittedName>
</protein>
<dbReference type="RefSeq" id="WP_092642219.1">
    <property type="nucleotide sequence ID" value="NZ_FNID01000033.1"/>
</dbReference>